<keyword evidence="2" id="KW-1185">Reference proteome</keyword>
<evidence type="ECO:0000313" key="1">
    <source>
        <dbReference type="EMBL" id="KAJ1886893.1"/>
    </source>
</evidence>
<dbReference type="EMBL" id="JANBPG010002141">
    <property type="protein sequence ID" value="KAJ1886893.1"/>
    <property type="molecule type" value="Genomic_DNA"/>
</dbReference>
<sequence length="290" mass="31595">MVATRRTRHLKGNSASTEEAAAAADPSLVTGPNSSKDAQSGPISSRPKRRSRPSVEEITGLAPIPEALRPNLDILFVGINPGIVSGQKQLHFGNPQNFFWKGLFQSGLIPEQIQPEKGHLLFDRWNMSIVNLVQRTTASTSDLSHKEMRDAVPELCRKISANPPRIVCFVGKGIYEVYSAQKKFALGLQQQRLAFAGGSAAQLGSGRTLSVSGSAALPKFAHLFVMPSTSGRTAAYQNAEKLMYFKQLKYIRDCCCNGNAAEEPIIDHGVLDAIGPRTRSQYFPADTQNK</sequence>
<protein>
    <submittedName>
        <fullName evidence="1">Uncharacterized protein</fullName>
    </submittedName>
</protein>
<gene>
    <name evidence="1" type="ORF">LPJ66_009401</name>
</gene>
<name>A0ACC1I3D3_9FUNG</name>
<organism evidence="1 2">
    <name type="scientific">Kickxella alabastrina</name>
    <dbReference type="NCBI Taxonomy" id="61397"/>
    <lineage>
        <taxon>Eukaryota</taxon>
        <taxon>Fungi</taxon>
        <taxon>Fungi incertae sedis</taxon>
        <taxon>Zoopagomycota</taxon>
        <taxon>Kickxellomycotina</taxon>
        <taxon>Kickxellomycetes</taxon>
        <taxon>Kickxellales</taxon>
        <taxon>Kickxellaceae</taxon>
        <taxon>Kickxella</taxon>
    </lineage>
</organism>
<comment type="caution">
    <text evidence="1">The sequence shown here is derived from an EMBL/GenBank/DDBJ whole genome shotgun (WGS) entry which is preliminary data.</text>
</comment>
<evidence type="ECO:0000313" key="2">
    <source>
        <dbReference type="Proteomes" id="UP001150581"/>
    </source>
</evidence>
<dbReference type="Proteomes" id="UP001150581">
    <property type="component" value="Unassembled WGS sequence"/>
</dbReference>
<accession>A0ACC1I3D3</accession>
<reference evidence="1" key="1">
    <citation type="submission" date="2022-07" db="EMBL/GenBank/DDBJ databases">
        <title>Phylogenomic reconstructions and comparative analyses of Kickxellomycotina fungi.</title>
        <authorList>
            <person name="Reynolds N.K."/>
            <person name="Stajich J.E."/>
            <person name="Barry K."/>
            <person name="Grigoriev I.V."/>
            <person name="Crous P."/>
            <person name="Smith M.E."/>
        </authorList>
    </citation>
    <scope>NUCLEOTIDE SEQUENCE</scope>
    <source>
        <strain evidence="1">Benny 63K</strain>
    </source>
</reference>
<proteinExistence type="predicted"/>